<dbReference type="GO" id="GO:0051287">
    <property type="term" value="F:NAD binding"/>
    <property type="evidence" value="ECO:0007669"/>
    <property type="project" value="InterPro"/>
</dbReference>
<keyword evidence="13" id="KW-0963">Cytoplasm</keyword>
<feature type="binding site" evidence="13">
    <location>
        <position position="188"/>
    </location>
    <ligand>
        <name>sn-glycerol 3-phosphate</name>
        <dbReference type="ChEBI" id="CHEBI:57597"/>
    </ligand>
</feature>
<evidence type="ECO:0000313" key="21">
    <source>
        <dbReference type="Proteomes" id="UP000177309"/>
    </source>
</evidence>
<protein>
    <recommendedName>
        <fullName evidence="11 13">Glycerol-3-phosphate dehydrogenase [NAD(P)+]</fullName>
        <ecNumber evidence="10 13">1.1.1.94</ecNumber>
    </recommendedName>
    <alternativeName>
        <fullName evidence="13">NAD(P)(+)-dependent glycerol-3-phosphate dehydrogenase</fullName>
    </alternativeName>
    <alternativeName>
        <fullName evidence="12 13">NAD(P)H-dependent dihydroxyacetone-phosphate reductase</fullName>
    </alternativeName>
</protein>
<comment type="catalytic activity">
    <reaction evidence="9">
        <text>sn-glycerol 3-phosphate + NADP(+) = dihydroxyacetone phosphate + NADPH + H(+)</text>
        <dbReference type="Rhea" id="RHEA:11096"/>
        <dbReference type="ChEBI" id="CHEBI:15378"/>
        <dbReference type="ChEBI" id="CHEBI:57597"/>
        <dbReference type="ChEBI" id="CHEBI:57642"/>
        <dbReference type="ChEBI" id="CHEBI:57783"/>
        <dbReference type="ChEBI" id="CHEBI:58349"/>
        <dbReference type="EC" id="1.1.1.94"/>
    </reaction>
    <physiologicalReaction direction="right-to-left" evidence="9">
        <dbReference type="Rhea" id="RHEA:11098"/>
    </physiologicalReaction>
</comment>
<evidence type="ECO:0000256" key="8">
    <source>
        <dbReference type="ARBA" id="ARBA00023264"/>
    </source>
</evidence>
<feature type="binding site" evidence="13">
    <location>
        <position position="252"/>
    </location>
    <ligand>
        <name>sn-glycerol 3-phosphate</name>
        <dbReference type="ChEBI" id="CHEBI:57597"/>
    </ligand>
</feature>
<dbReference type="GO" id="GO:0005975">
    <property type="term" value="P:carbohydrate metabolic process"/>
    <property type="evidence" value="ECO:0007669"/>
    <property type="project" value="InterPro"/>
</dbReference>
<dbReference type="UniPathway" id="UPA00940"/>
<evidence type="ECO:0000256" key="6">
    <source>
        <dbReference type="ARBA" id="ARBA00023098"/>
    </source>
</evidence>
<organism evidence="20 21">
    <name type="scientific">candidate division WOR-1 bacterium RIFOXYC2_FULL_41_25</name>
    <dbReference type="NCBI Taxonomy" id="1802586"/>
    <lineage>
        <taxon>Bacteria</taxon>
        <taxon>Bacillati</taxon>
        <taxon>Saganbacteria</taxon>
    </lineage>
</organism>
<dbReference type="GO" id="GO:0008654">
    <property type="term" value="P:phospholipid biosynthetic process"/>
    <property type="evidence" value="ECO:0007669"/>
    <property type="project" value="UniProtKB-KW"/>
</dbReference>
<comment type="similarity">
    <text evidence="1 13 17">Belongs to the NAD-dependent glycerol-3-phosphate dehydrogenase family.</text>
</comment>
<feature type="binding site" evidence="16">
    <location>
        <position position="82"/>
    </location>
    <ligand>
        <name>NAD(+)</name>
        <dbReference type="ChEBI" id="CHEBI:57540"/>
    </ligand>
</feature>
<evidence type="ECO:0000256" key="7">
    <source>
        <dbReference type="ARBA" id="ARBA00023209"/>
    </source>
</evidence>
<dbReference type="GO" id="GO:0141153">
    <property type="term" value="F:glycerol-3-phosphate dehydrogenase (NADP+) activity"/>
    <property type="evidence" value="ECO:0007669"/>
    <property type="project" value="RHEA"/>
</dbReference>
<dbReference type="GO" id="GO:0006650">
    <property type="term" value="P:glycerophospholipid metabolic process"/>
    <property type="evidence" value="ECO:0007669"/>
    <property type="project" value="UniProtKB-UniRule"/>
</dbReference>
<keyword evidence="3 13" id="KW-0521">NADP</keyword>
<comment type="caution">
    <text evidence="13">Lacks conserved residue(s) required for the propagation of feature annotation.</text>
</comment>
<dbReference type="PANTHER" id="PTHR11728:SF1">
    <property type="entry name" value="GLYCEROL-3-PHOSPHATE DEHYDROGENASE [NAD(+)] 2, CHLOROPLASTIC"/>
    <property type="match status" value="1"/>
</dbReference>
<feature type="binding site" evidence="13">
    <location>
        <position position="133"/>
    </location>
    <ligand>
        <name>sn-glycerol 3-phosphate</name>
        <dbReference type="ChEBI" id="CHEBI:57597"/>
    </ligand>
</feature>
<evidence type="ECO:0000256" key="4">
    <source>
        <dbReference type="ARBA" id="ARBA00023002"/>
    </source>
</evidence>
<dbReference type="InterPro" id="IPR008927">
    <property type="entry name" value="6-PGluconate_DH-like_C_sf"/>
</dbReference>
<gene>
    <name evidence="13" type="primary">gpsA</name>
    <name evidence="20" type="ORF">A2462_03490</name>
</gene>
<dbReference type="FunFam" id="1.10.1040.10:FF:000001">
    <property type="entry name" value="Glycerol-3-phosphate dehydrogenase [NAD(P)+]"/>
    <property type="match status" value="1"/>
</dbReference>
<dbReference type="EMBL" id="MEUI01000013">
    <property type="protein sequence ID" value="OGC34761.1"/>
    <property type="molecule type" value="Genomic_DNA"/>
</dbReference>
<evidence type="ECO:0000259" key="19">
    <source>
        <dbReference type="Pfam" id="PF07479"/>
    </source>
</evidence>
<dbReference type="InterPro" id="IPR013328">
    <property type="entry name" value="6PGD_dom2"/>
</dbReference>
<feature type="binding site" evidence="16">
    <location>
        <begin position="8"/>
        <end position="13"/>
    </location>
    <ligand>
        <name>NAD(+)</name>
        <dbReference type="ChEBI" id="CHEBI:57540"/>
    </ligand>
</feature>
<feature type="active site" description="Proton acceptor" evidence="13 14">
    <location>
        <position position="188"/>
    </location>
</feature>
<feature type="binding site" evidence="13">
    <location>
        <position position="105"/>
    </location>
    <ligand>
        <name>sn-glycerol 3-phosphate</name>
        <dbReference type="ChEBI" id="CHEBI:57597"/>
    </ligand>
</feature>
<accession>A0A1F4TPW7</accession>
<name>A0A1F4TPW7_UNCSA</name>
<dbReference type="Gene3D" id="3.40.50.720">
    <property type="entry name" value="NAD(P)-binding Rossmann-like Domain"/>
    <property type="match status" value="1"/>
</dbReference>
<feature type="binding site" evidence="13">
    <location>
        <position position="241"/>
    </location>
    <ligand>
        <name>sn-glycerol 3-phosphate</name>
        <dbReference type="ChEBI" id="CHEBI:57597"/>
    </ligand>
</feature>
<comment type="subcellular location">
    <subcellularLocation>
        <location evidence="13">Cytoplasm</location>
    </subcellularLocation>
</comment>
<dbReference type="InterPro" id="IPR036291">
    <property type="entry name" value="NAD(P)-bd_dom_sf"/>
</dbReference>
<evidence type="ECO:0000259" key="18">
    <source>
        <dbReference type="Pfam" id="PF01210"/>
    </source>
</evidence>
<evidence type="ECO:0000256" key="17">
    <source>
        <dbReference type="RuleBase" id="RU000437"/>
    </source>
</evidence>
<dbReference type="PIRSF" id="PIRSF000114">
    <property type="entry name" value="Glycerol-3-P_dh"/>
    <property type="match status" value="1"/>
</dbReference>
<dbReference type="FunFam" id="3.40.50.720:FF:000019">
    <property type="entry name" value="Glycerol-3-phosphate dehydrogenase [NAD(P)+]"/>
    <property type="match status" value="1"/>
</dbReference>
<feature type="binding site" evidence="13">
    <location>
        <position position="252"/>
    </location>
    <ligand>
        <name>NADPH</name>
        <dbReference type="ChEBI" id="CHEBI:57783"/>
    </ligand>
</feature>
<dbReference type="GO" id="GO:0141152">
    <property type="term" value="F:glycerol-3-phosphate dehydrogenase (NAD+) activity"/>
    <property type="evidence" value="ECO:0007669"/>
    <property type="project" value="RHEA"/>
</dbReference>
<dbReference type="SUPFAM" id="SSF48179">
    <property type="entry name" value="6-phosphogluconate dehydrogenase C-terminal domain-like"/>
    <property type="match status" value="1"/>
</dbReference>
<dbReference type="InterPro" id="IPR006168">
    <property type="entry name" value="G3P_DH_NAD-dep"/>
</dbReference>
<dbReference type="HAMAP" id="MF_00394">
    <property type="entry name" value="NAD_Glyc3P_dehydrog"/>
    <property type="match status" value="1"/>
</dbReference>
<dbReference type="GO" id="GO:0005829">
    <property type="term" value="C:cytosol"/>
    <property type="evidence" value="ECO:0007669"/>
    <property type="project" value="TreeGrafter"/>
</dbReference>
<dbReference type="Pfam" id="PF01210">
    <property type="entry name" value="NAD_Gly3P_dh_N"/>
    <property type="match status" value="1"/>
</dbReference>
<feature type="binding site" evidence="15">
    <location>
        <begin position="252"/>
        <end position="253"/>
    </location>
    <ligand>
        <name>substrate</name>
    </ligand>
</feature>
<evidence type="ECO:0000256" key="5">
    <source>
        <dbReference type="ARBA" id="ARBA00023027"/>
    </source>
</evidence>
<dbReference type="PRINTS" id="PR00077">
    <property type="entry name" value="GPDHDRGNASE"/>
</dbReference>
<feature type="binding site" evidence="13">
    <location>
        <position position="253"/>
    </location>
    <ligand>
        <name>sn-glycerol 3-phosphate</name>
        <dbReference type="ChEBI" id="CHEBI:57597"/>
    </ligand>
</feature>
<feature type="binding site" evidence="13">
    <location>
        <position position="137"/>
    </location>
    <ligand>
        <name>NADPH</name>
        <dbReference type="ChEBI" id="CHEBI:57783"/>
    </ligand>
</feature>
<evidence type="ECO:0000256" key="11">
    <source>
        <dbReference type="ARBA" id="ARBA00069372"/>
    </source>
</evidence>
<feature type="binding site" evidence="13">
    <location>
        <position position="12"/>
    </location>
    <ligand>
        <name>NADPH</name>
        <dbReference type="ChEBI" id="CHEBI:57783"/>
    </ligand>
</feature>
<feature type="binding site" evidence="13">
    <location>
        <position position="276"/>
    </location>
    <ligand>
        <name>NADPH</name>
        <dbReference type="ChEBI" id="CHEBI:57783"/>
    </ligand>
</feature>
<evidence type="ECO:0000256" key="1">
    <source>
        <dbReference type="ARBA" id="ARBA00011009"/>
    </source>
</evidence>
<dbReference type="AlphaFoldDB" id="A0A1F4TPW7"/>
<feature type="binding site" evidence="13">
    <location>
        <position position="251"/>
    </location>
    <ligand>
        <name>sn-glycerol 3-phosphate</name>
        <dbReference type="ChEBI" id="CHEBI:57597"/>
    </ligand>
</feature>
<keyword evidence="2 13" id="KW-0444">Lipid biosynthesis</keyword>
<comment type="caution">
    <text evidence="20">The sequence shown here is derived from an EMBL/GenBank/DDBJ whole genome shotgun (WGS) entry which is preliminary data.</text>
</comment>
<reference evidence="20 21" key="1">
    <citation type="journal article" date="2016" name="Nat. Commun.">
        <title>Thousands of microbial genomes shed light on interconnected biogeochemical processes in an aquifer system.</title>
        <authorList>
            <person name="Anantharaman K."/>
            <person name="Brown C.T."/>
            <person name="Hug L.A."/>
            <person name="Sharon I."/>
            <person name="Castelle C.J."/>
            <person name="Probst A.J."/>
            <person name="Thomas B.C."/>
            <person name="Singh A."/>
            <person name="Wilkins M.J."/>
            <person name="Karaoz U."/>
            <person name="Brodie E.L."/>
            <person name="Williams K.H."/>
            <person name="Hubbard S.S."/>
            <person name="Banfield J.F."/>
        </authorList>
    </citation>
    <scope>NUCLEOTIDE SEQUENCE [LARGE SCALE GENOMIC DNA]</scope>
</reference>
<keyword evidence="13" id="KW-0547">Nucleotide-binding</keyword>
<evidence type="ECO:0000256" key="13">
    <source>
        <dbReference type="HAMAP-Rule" id="MF_00394"/>
    </source>
</evidence>
<comment type="catalytic activity">
    <reaction evidence="13">
        <text>sn-glycerol 3-phosphate + NAD(+) = dihydroxyacetone phosphate + NADH + H(+)</text>
        <dbReference type="Rhea" id="RHEA:11092"/>
        <dbReference type="ChEBI" id="CHEBI:15378"/>
        <dbReference type="ChEBI" id="CHEBI:57540"/>
        <dbReference type="ChEBI" id="CHEBI:57597"/>
        <dbReference type="ChEBI" id="CHEBI:57642"/>
        <dbReference type="ChEBI" id="CHEBI:57945"/>
        <dbReference type="EC" id="1.1.1.94"/>
    </reaction>
</comment>
<keyword evidence="6 13" id="KW-0443">Lipid metabolism</keyword>
<dbReference type="NCBIfam" id="NF000942">
    <property type="entry name" value="PRK00094.1-4"/>
    <property type="match status" value="1"/>
</dbReference>
<evidence type="ECO:0000256" key="2">
    <source>
        <dbReference type="ARBA" id="ARBA00022516"/>
    </source>
</evidence>
<evidence type="ECO:0000256" key="10">
    <source>
        <dbReference type="ARBA" id="ARBA00066687"/>
    </source>
</evidence>
<dbReference type="PANTHER" id="PTHR11728">
    <property type="entry name" value="GLYCEROL-3-PHOSPHATE DEHYDROGENASE"/>
    <property type="match status" value="1"/>
</dbReference>
<dbReference type="InterPro" id="IPR006109">
    <property type="entry name" value="G3P_DH_NAD-dep_C"/>
</dbReference>
<proteinExistence type="inferred from homology"/>
<feature type="domain" description="Glycerol-3-phosphate dehydrogenase NAD-dependent N-terminal" evidence="18">
    <location>
        <begin position="3"/>
        <end position="157"/>
    </location>
</feature>
<keyword evidence="8 13" id="KW-1208">Phospholipid metabolism</keyword>
<evidence type="ECO:0000256" key="16">
    <source>
        <dbReference type="PIRSR" id="PIRSR000114-3"/>
    </source>
</evidence>
<dbReference type="InterPro" id="IPR011128">
    <property type="entry name" value="G3P_DH_NAD-dep_N"/>
</dbReference>
<feature type="domain" description="Glycerol-3-phosphate dehydrogenase NAD-dependent C-terminal" evidence="19">
    <location>
        <begin position="177"/>
        <end position="317"/>
    </location>
</feature>
<dbReference type="Proteomes" id="UP000177309">
    <property type="component" value="Unassembled WGS sequence"/>
</dbReference>
<feature type="binding site" evidence="13">
    <location>
        <position position="105"/>
    </location>
    <ligand>
        <name>NADPH</name>
        <dbReference type="ChEBI" id="CHEBI:57783"/>
    </ligand>
</feature>
<dbReference type="SUPFAM" id="SSF51735">
    <property type="entry name" value="NAD(P)-binding Rossmann-fold domains"/>
    <property type="match status" value="1"/>
</dbReference>
<keyword evidence="7 13" id="KW-0594">Phospholipid biosynthesis</keyword>
<comment type="function">
    <text evidence="13">Catalyzes the reduction of the glycolytic intermediate dihydroxyacetone phosphate (DHAP) to sn-glycerol 3-phosphate (G3P), the key precursor for phospholipid synthesis.</text>
</comment>
<keyword evidence="4 13" id="KW-0560">Oxidoreductase</keyword>
<feature type="binding site" evidence="16">
    <location>
        <position position="32"/>
    </location>
    <ligand>
        <name>NAD(+)</name>
        <dbReference type="ChEBI" id="CHEBI:57540"/>
    </ligand>
</feature>
<evidence type="ECO:0000256" key="12">
    <source>
        <dbReference type="ARBA" id="ARBA00080511"/>
    </source>
</evidence>
<feature type="binding site" evidence="13">
    <location>
        <position position="278"/>
    </location>
    <ligand>
        <name>NADPH</name>
        <dbReference type="ChEBI" id="CHEBI:57783"/>
    </ligand>
</feature>
<evidence type="ECO:0000256" key="14">
    <source>
        <dbReference type="PIRSR" id="PIRSR000114-1"/>
    </source>
</evidence>
<evidence type="ECO:0000313" key="20">
    <source>
        <dbReference type="EMBL" id="OGC34761.1"/>
    </source>
</evidence>
<evidence type="ECO:0000256" key="9">
    <source>
        <dbReference type="ARBA" id="ARBA00052716"/>
    </source>
</evidence>
<sequence>MSKIAVIGAGAWGTTISLLLAQNNHQVTLWVFEKELVKEMQTSRENEKFLPGFQLPENIEVASEPEQLESAQIFFFVVPTQFLRSTAKQFKQIIPPEAIVVCASKGIENKTSRLPLDILAEELGNTNLVILSGPNLSAEIAKGLPAAAVAASVDEKNAKTVQETLMLERFRVYTNTDPLGVQIAASLKNIMAIAAGIIDELDLGNNAKAGLLIRGMAEITRLGLAMGAKAETFAGLSGMGDLITTCSSKLSRNHYVGEQIALGKKLTEIVQSTNHIAEGVTTTKAALELAKKYKVTLPITEKVYQVLYEDKDPFQAINELMTRTAKSE</sequence>
<evidence type="ECO:0000256" key="3">
    <source>
        <dbReference type="ARBA" id="ARBA00022857"/>
    </source>
</evidence>
<dbReference type="Pfam" id="PF07479">
    <property type="entry name" value="NAD_Gly3P_dh_C"/>
    <property type="match status" value="1"/>
</dbReference>
<feature type="binding site" evidence="16">
    <location>
        <position position="252"/>
    </location>
    <ligand>
        <name>NAD(+)</name>
        <dbReference type="ChEBI" id="CHEBI:57540"/>
    </ligand>
</feature>
<dbReference type="Gene3D" id="1.10.1040.10">
    <property type="entry name" value="N-(1-d-carboxylethyl)-l-norvaline Dehydrogenase, domain 2"/>
    <property type="match status" value="1"/>
</dbReference>
<evidence type="ECO:0000256" key="15">
    <source>
        <dbReference type="PIRSR" id="PIRSR000114-2"/>
    </source>
</evidence>
<comment type="pathway">
    <text evidence="13">Membrane lipid metabolism; glycerophospholipid metabolism.</text>
</comment>
<dbReference type="NCBIfam" id="NF000940">
    <property type="entry name" value="PRK00094.1-2"/>
    <property type="match status" value="1"/>
</dbReference>
<dbReference type="GO" id="GO:0046167">
    <property type="term" value="P:glycerol-3-phosphate biosynthetic process"/>
    <property type="evidence" value="ECO:0007669"/>
    <property type="project" value="UniProtKB-UniRule"/>
</dbReference>
<keyword evidence="5 13" id="KW-0520">NAD</keyword>
<feature type="binding site" evidence="15">
    <location>
        <position position="105"/>
    </location>
    <ligand>
        <name>substrate</name>
    </ligand>
</feature>
<dbReference type="EC" id="1.1.1.94" evidence="10 13"/>
<dbReference type="GO" id="GO:0046168">
    <property type="term" value="P:glycerol-3-phosphate catabolic process"/>
    <property type="evidence" value="ECO:0007669"/>
    <property type="project" value="InterPro"/>
</dbReference>